<dbReference type="AlphaFoldDB" id="Q6B368"/>
<reference evidence="1" key="1">
    <citation type="journal article" date="2005" name="Appl. Environ. Microbiol.">
        <title>Intracellular screen to identify metagenomic clones that induce or inhibit a quorum-sensing biosensor.</title>
        <authorList>
            <person name="Williamson L.L."/>
            <person name="Borlee B.R."/>
            <person name="Schloss P.D."/>
            <person name="Guan C."/>
            <person name="Allen H.K."/>
            <person name="Handelsman J."/>
        </authorList>
    </citation>
    <scope>NUCLEOTIDE SEQUENCE</scope>
</reference>
<accession>Q6B368</accession>
<proteinExistence type="predicted"/>
<dbReference type="InterPro" id="IPR010732">
    <property type="entry name" value="T6SS_TssG-like"/>
</dbReference>
<dbReference type="NCBIfam" id="TIGR03347">
    <property type="entry name" value="VI_chp_1"/>
    <property type="match status" value="1"/>
</dbReference>
<dbReference type="EMBL" id="AY688432">
    <property type="protein sequence ID" value="AAT90802.1"/>
    <property type="molecule type" value="Genomic_DNA"/>
</dbReference>
<dbReference type="Pfam" id="PF06996">
    <property type="entry name" value="T6SS_TssG"/>
    <property type="match status" value="1"/>
</dbReference>
<sequence>MSLIQEREPVPLLVQQDSPDKLPAVKIHGLSNRQDFFELLRRIERAQPDAPRLGGANDRSHERLNISQPADLAFASREVVDVEQKPPQVIIRARHFGMFAPYGPLPIHVTEHARSEDIAKRNKAFQQFVSIMSQRFAVLHYRAWSQLHTMVGHDHDDQKNPFLCRLWQAVGVTPVVGISPHVQRLRTAYGGAYLPGRRSLRQLQKILAAYFIVPVQITPRHAQWVDDGKQTGNQKMGVLGKTRVGRRFFDAQYGAHIEIGPLPSSQYQQYQRGSVRLQALVNICHDFMSHQFVLDISLLIVTEPEMAMQLGNKCLSKDGWLKPKTGTYKQRVYQSAT</sequence>
<gene>
    <name evidence="1" type="ORF">qs141</name>
</gene>
<reference evidence="1" key="2">
    <citation type="submission" date="2006-01" db="EMBL/GenBank/DDBJ databases">
        <authorList>
            <person name="Williamson L.L."/>
            <person name="Borlee B.R."/>
            <person name="Schloss P.D."/>
            <person name="Guan C."/>
            <person name="Handelsman J."/>
        </authorList>
    </citation>
    <scope>NUCLEOTIDE SEQUENCE</scope>
</reference>
<evidence type="ECO:0000313" key="1">
    <source>
        <dbReference type="EMBL" id="AAT90802.1"/>
    </source>
</evidence>
<organism evidence="1">
    <name type="scientific">uncultured proteobacterium QS1</name>
    <dbReference type="NCBI Taxonomy" id="288647"/>
    <lineage>
        <taxon>Bacteria</taxon>
        <taxon>Pseudomonadati</taxon>
        <taxon>Pseudomonadota</taxon>
        <taxon>environmental samples</taxon>
    </lineage>
</organism>
<name>Q6B368_9PROT</name>
<evidence type="ECO:0008006" key="2">
    <source>
        <dbReference type="Google" id="ProtNLM"/>
    </source>
</evidence>
<protein>
    <recommendedName>
        <fullName evidence="2">Type VI secretion protein</fullName>
    </recommendedName>
</protein>
<dbReference type="PANTHER" id="PTHR35564">
    <property type="match status" value="1"/>
</dbReference>
<dbReference type="PANTHER" id="PTHR35564:SF4">
    <property type="entry name" value="CYTOPLASMIC PROTEIN"/>
    <property type="match status" value="1"/>
</dbReference>